<dbReference type="GO" id="GO:0003964">
    <property type="term" value="F:RNA-directed DNA polymerase activity"/>
    <property type="evidence" value="ECO:0007669"/>
    <property type="project" value="UniProtKB-KW"/>
</dbReference>
<feature type="compositionally biased region" description="Polar residues" evidence="9">
    <location>
        <begin position="144"/>
        <end position="157"/>
    </location>
</feature>
<dbReference type="GO" id="GO:0016787">
    <property type="term" value="F:hydrolase activity"/>
    <property type="evidence" value="ECO:0007669"/>
    <property type="project" value="UniProtKB-KW"/>
</dbReference>
<keyword evidence="8" id="KW-0695">RNA-directed DNA polymerase</keyword>
<keyword evidence="6" id="KW-0378">Hydrolase</keyword>
<organism evidence="12 13">
    <name type="scientific">Meripilus lineatus</name>
    <dbReference type="NCBI Taxonomy" id="2056292"/>
    <lineage>
        <taxon>Eukaryota</taxon>
        <taxon>Fungi</taxon>
        <taxon>Dikarya</taxon>
        <taxon>Basidiomycota</taxon>
        <taxon>Agaricomycotina</taxon>
        <taxon>Agaricomycetes</taxon>
        <taxon>Polyporales</taxon>
        <taxon>Meripilaceae</taxon>
        <taxon>Meripilus</taxon>
    </lineage>
</organism>
<dbReference type="InterPro" id="IPR041373">
    <property type="entry name" value="RT_RNaseH"/>
</dbReference>
<evidence type="ECO:0000313" key="13">
    <source>
        <dbReference type="Proteomes" id="UP001212997"/>
    </source>
</evidence>
<keyword evidence="3" id="KW-0548">Nucleotidyltransferase</keyword>
<dbReference type="GO" id="GO:0005634">
    <property type="term" value="C:nucleus"/>
    <property type="evidence" value="ECO:0007669"/>
    <property type="project" value="UniProtKB-ARBA"/>
</dbReference>
<feature type="signal peptide" evidence="10">
    <location>
        <begin position="1"/>
        <end position="28"/>
    </location>
</feature>
<dbReference type="Gene3D" id="2.40.70.10">
    <property type="entry name" value="Acid Proteases"/>
    <property type="match status" value="1"/>
</dbReference>
<proteinExistence type="predicted"/>
<feature type="compositionally biased region" description="Basic residues" evidence="9">
    <location>
        <begin position="419"/>
        <end position="436"/>
    </location>
</feature>
<evidence type="ECO:0000313" key="12">
    <source>
        <dbReference type="EMBL" id="KAJ3474315.1"/>
    </source>
</evidence>
<sequence>MIGETRAQTARPLLFSLLLLSRVVPATSGDHRRAEVSRSAPSRSTGYSCLILAAPIRRRTSSYHGSTRTSSPLPDLTESDTPTPTISTISRPSRGTRGRGGNAIASSSRNQLDTPSSNTRSHRRGHSLDASIVKQYPPVRQRKSTAPNPTRNLNPTSNLTIVPVPINMAHPGGAAVPPPLNPGPIPAPPPPPPPVNIFRLPMPQPGMPGAPLFEGKYPSDFLDVFETTARNAGHQDRELPGIVHRYCKSSVRDVIVNDPVFAGQDWQAARNRFKLLYQSGESKLKSSFDKLRSYCKKAKKKRMVRDEESLDKYHRGFTRKAADLVASNHITQKQHDLAFYQGIPDSLRKRLRSRFERAVQGTLSSTNPPSVEDALRIVRNHYDLDDIDAFSSDSDSGSDDSEDSDDSDDEDSSDDEKVKKKKGKDKGKDKKQKGKGKSKDKSSDSYQDSRDKELAAVNEKLDKLYMFVNPFFSGTQPHPSLIPSHIPPSYPVPPPPSAPQPVLGAASYPQSLYPPNQYPSRGNRHCMVCDGTEGPSLGHLFGIRNCPETPKLVDEGLVKYNRLGRLVRPDGSDLPRVMPGSGGLAQLLRSERWANERAAMNKSRDVPPHIPPPSAHIAECSGARLCLDGEMVLNDNCFAYFESDSSSMPVVSGNPVQTRSQAKQSQVQEPSRIRVDEVEQSRHSHTTRRPPVVHPSNTEKGWSDARKEKCLDRAEERQEAQQQKNRLAVRFSSDIQDETSFERIQEAVLSTKVTLPLKDILGMSPDLQKRFASFTKTRREVRSTNATCEDVADDPPLPPDSLGNKYSLELTYDQDKEDPVEIVKAYANAIAPGPPRFYAMSTGIVEGYFGASKATFLVDCGSELNLISNGTFEGSNVDLDPGGKRWTLRGINDDPPVRLLGCCKGAPIELSNKFFNHHFFVTPTSPGGFDGVLGQPWLHWYSSRIDFDRFSCDMELSLWLDGKKRNGEDEDLVIRLTAYTLPTSPTPYLSPWTSRVYNPHFHSLPVKKYKPVHRKVRPVPTYMPNPSAQKFKPIPIPHETPLPFAPPSIQELNFSERLSQDRLSRILDTVPPDFLSPIELDLLAFVLYLRQAALAWTDAERGTFSPEFFPDYEIPIIEHTPWIKDPVRVPKAIEEEVRRIIREQELAGKYQYSSAAYRSQMFPVLKKSGAIRMVLEAQPLNQYVIRDSALPPRVDDFAENFIGCFIYGLADLFSGFDARRLAEASRDLTTFHTIEGPRRLTVLPQGYCNSIPEFQRCTRHVLDTEIPAYSDAFIDDVGVKGPTSDYDGEEVAPGLRRFVYEYATTLNRILLRFETAGITASGTKFVLATPKLTIVGTIVSKDGWSLAHGLVTKVLNWPYCESLTEVRGFLGTAGVGRKWIKGYSIIAKPLTSLCRKTDLPFEFGQEQKDAMDQLKQLVTSAPVLKKIDYHKAKLIRPPPRSSDDGLVVLSVDSSIIGSGWILFQFFVKDKHPTIFGSCTHSVAESRYSQPKVELYGVFRAMKELRHRLWGYHFRLEVDAQYLDKMIKTPDLPNAPMTRWISYIQLFDFEVVHVPASKFKGPDGLSRKRRSSQDSLDSDTEEFLDDFFGDSHPIPINTSAFGLSFSHPYPSFSPYLEAILDDMSGNVLGLTLETDEDGRFVPYTLTSLQNCDTLRGKVVQDASNKAMQDGTPLHQYFNGNINRHGNPFWLATEDTKYGVHEGGFDSSRFTGYNLKECGFGKGPSDDEPSPFSSSFLRVQDDSSYTGMEFFYRNFPIDFDQECVLGNELISLPFTEYRYMYMSAPAGGQMRSYSYSRGAYPSSFRSEDDGFSPGETSHQVRTDSRIFYDDVPVPKDVSDIRCASHEHKTLGLTEESIRDIRKFYQTGKVPEEVDVLPKAKRSFLRKTRRFIWIDNRLWLVSIRRTPKLVVFEIGDRRIIMSMAHNETGHRGRDATFKHIFDRFVWPQMYDQIAYFVRSCNSCQMFSKYRSKWIEVLAARRNDAATWAKFIFESIICRFGCIAILSCDGGSEFKSVTRILLERYGVVVIVSSPRHPEGNGGAERDGQTIKRALIRMAGDRPSNWPNMLHAVAWAIRTTTSSVTGYTPYFLLFGQDAVFPFDLRFKTWTIVDYSKVYDFLTLIVARATHLLNHRLTIDSIVKLRQIRNRLIRARDYEESHKGRIQRDGYPIGSMVLKHISRSLPSSTGQQWTGPYLVRERYDSGSYGLAELDGAVIRDPVAANRLKLFHLREDFQSMSLYSGQTRWLGYVEPWWTIGAKMKQFSWEQVREQKVLGYLYWGPNNPDEYDTNLEEVLEAAMEFRAWR</sequence>
<accession>A0AAD5UPP4</accession>
<evidence type="ECO:0000259" key="11">
    <source>
        <dbReference type="PROSITE" id="PS50994"/>
    </source>
</evidence>
<dbReference type="Pfam" id="PF17917">
    <property type="entry name" value="RT_RNaseH"/>
    <property type="match status" value="1"/>
</dbReference>
<dbReference type="Gene3D" id="3.30.70.270">
    <property type="match status" value="2"/>
</dbReference>
<dbReference type="Pfam" id="PF17921">
    <property type="entry name" value="Integrase_H2C2"/>
    <property type="match status" value="1"/>
</dbReference>
<evidence type="ECO:0000256" key="6">
    <source>
        <dbReference type="ARBA" id="ARBA00022801"/>
    </source>
</evidence>
<dbReference type="EMBL" id="JANAWD010001093">
    <property type="protein sequence ID" value="KAJ3474315.1"/>
    <property type="molecule type" value="Genomic_DNA"/>
</dbReference>
<feature type="compositionally biased region" description="Polar residues" evidence="9">
    <location>
        <begin position="646"/>
        <end position="669"/>
    </location>
</feature>
<name>A0AAD5UPP4_9APHY</name>
<feature type="compositionally biased region" description="Basic and acidic residues" evidence="9">
    <location>
        <begin position="671"/>
        <end position="682"/>
    </location>
</feature>
<dbReference type="SUPFAM" id="SSF53098">
    <property type="entry name" value="Ribonuclease H-like"/>
    <property type="match status" value="1"/>
</dbReference>
<dbReference type="InterPro" id="IPR050951">
    <property type="entry name" value="Retrovirus_Pol_polyprotein"/>
</dbReference>
<feature type="chain" id="PRO_5041971762" description="RNA-directed DNA polymerase" evidence="10">
    <location>
        <begin position="29"/>
        <end position="2301"/>
    </location>
</feature>
<dbReference type="EC" id="2.7.7.49" evidence="1"/>
<evidence type="ECO:0000256" key="10">
    <source>
        <dbReference type="SAM" id="SignalP"/>
    </source>
</evidence>
<keyword evidence="13" id="KW-1185">Reference proteome</keyword>
<feature type="compositionally biased region" description="Polar residues" evidence="9">
    <location>
        <begin position="104"/>
        <end position="119"/>
    </location>
</feature>
<gene>
    <name evidence="12" type="ORF">NLI96_g12527</name>
</gene>
<feature type="compositionally biased region" description="Acidic residues" evidence="9">
    <location>
        <begin position="396"/>
        <end position="414"/>
    </location>
</feature>
<keyword evidence="5" id="KW-0255">Endonuclease</keyword>
<dbReference type="InterPro" id="IPR041588">
    <property type="entry name" value="Integrase_H2C2"/>
</dbReference>
<reference evidence="12" key="1">
    <citation type="submission" date="2022-07" db="EMBL/GenBank/DDBJ databases">
        <title>Genome Sequence of Physisporinus lineatus.</title>
        <authorList>
            <person name="Buettner E."/>
        </authorList>
    </citation>
    <scope>NUCLEOTIDE SEQUENCE</scope>
    <source>
        <strain evidence="12">VT162</strain>
    </source>
</reference>
<evidence type="ECO:0000256" key="5">
    <source>
        <dbReference type="ARBA" id="ARBA00022759"/>
    </source>
</evidence>
<dbReference type="CDD" id="cd01647">
    <property type="entry name" value="RT_LTR"/>
    <property type="match status" value="1"/>
</dbReference>
<evidence type="ECO:0000256" key="8">
    <source>
        <dbReference type="ARBA" id="ARBA00022918"/>
    </source>
</evidence>
<dbReference type="Pfam" id="PF13352">
    <property type="entry name" value="DUF4100"/>
    <property type="match status" value="1"/>
</dbReference>
<dbReference type="Gene3D" id="1.10.340.70">
    <property type="match status" value="1"/>
</dbReference>
<feature type="compositionally biased region" description="Basic and acidic residues" evidence="9">
    <location>
        <begin position="437"/>
        <end position="451"/>
    </location>
</feature>
<dbReference type="PANTHER" id="PTHR37984">
    <property type="entry name" value="PROTEIN CBG26694"/>
    <property type="match status" value="1"/>
</dbReference>
<keyword evidence="4" id="KW-0540">Nuclease</keyword>
<dbReference type="GO" id="GO:0015074">
    <property type="term" value="P:DNA integration"/>
    <property type="evidence" value="ECO:0007669"/>
    <property type="project" value="InterPro"/>
</dbReference>
<dbReference type="InterPro" id="IPR001584">
    <property type="entry name" value="Integrase_cat-core"/>
</dbReference>
<protein>
    <recommendedName>
        <fullName evidence="1">RNA-directed DNA polymerase</fullName>
        <ecNumber evidence="1">2.7.7.49</ecNumber>
    </recommendedName>
</protein>
<dbReference type="InterPro" id="IPR012337">
    <property type="entry name" value="RNaseH-like_sf"/>
</dbReference>
<feature type="domain" description="Integrase catalytic" evidence="11">
    <location>
        <begin position="1931"/>
        <end position="2092"/>
    </location>
</feature>
<dbReference type="InterPro" id="IPR043128">
    <property type="entry name" value="Rev_trsase/Diguanyl_cyclase"/>
</dbReference>
<feature type="region of interest" description="Disordered" evidence="9">
    <location>
        <begin position="646"/>
        <end position="705"/>
    </location>
</feature>
<feature type="compositionally biased region" description="Polar residues" evidence="9">
    <location>
        <begin position="62"/>
        <end position="72"/>
    </location>
</feature>
<dbReference type="SUPFAM" id="SSF56672">
    <property type="entry name" value="DNA/RNA polymerases"/>
    <property type="match status" value="1"/>
</dbReference>
<dbReference type="PANTHER" id="PTHR37984:SF5">
    <property type="entry name" value="PROTEIN NYNRIN-LIKE"/>
    <property type="match status" value="1"/>
</dbReference>
<comment type="caution">
    <text evidence="12">The sequence shown here is derived from an EMBL/GenBank/DDBJ whole genome shotgun (WGS) entry which is preliminary data.</text>
</comment>
<dbReference type="InterPro" id="IPR021109">
    <property type="entry name" value="Peptidase_aspartic_dom_sf"/>
</dbReference>
<dbReference type="GO" id="GO:0003723">
    <property type="term" value="F:RNA binding"/>
    <property type="evidence" value="ECO:0007669"/>
    <property type="project" value="UniProtKB-KW"/>
</dbReference>
<dbReference type="Gene3D" id="3.10.10.10">
    <property type="entry name" value="HIV Type 1 Reverse Transcriptase, subunit A, domain 1"/>
    <property type="match status" value="1"/>
</dbReference>
<evidence type="ECO:0000256" key="4">
    <source>
        <dbReference type="ARBA" id="ARBA00022722"/>
    </source>
</evidence>
<evidence type="ECO:0000256" key="7">
    <source>
        <dbReference type="ARBA" id="ARBA00022884"/>
    </source>
</evidence>
<dbReference type="PROSITE" id="PS50994">
    <property type="entry name" value="INTEGRASE"/>
    <property type="match status" value="1"/>
</dbReference>
<dbReference type="Gene3D" id="3.30.420.10">
    <property type="entry name" value="Ribonuclease H-like superfamily/Ribonuclease H"/>
    <property type="match status" value="1"/>
</dbReference>
<dbReference type="CDD" id="cd00303">
    <property type="entry name" value="retropepsin_like"/>
    <property type="match status" value="1"/>
</dbReference>
<dbReference type="InterPro" id="IPR036397">
    <property type="entry name" value="RNaseH_sf"/>
</dbReference>
<dbReference type="InterPro" id="IPR043502">
    <property type="entry name" value="DNA/RNA_pol_sf"/>
</dbReference>
<dbReference type="GO" id="GO:0004519">
    <property type="term" value="F:endonuclease activity"/>
    <property type="evidence" value="ECO:0007669"/>
    <property type="project" value="UniProtKB-KW"/>
</dbReference>
<keyword evidence="7" id="KW-0694">RNA-binding</keyword>
<evidence type="ECO:0000256" key="3">
    <source>
        <dbReference type="ARBA" id="ARBA00022695"/>
    </source>
</evidence>
<feature type="region of interest" description="Disordered" evidence="9">
    <location>
        <begin position="388"/>
        <end position="451"/>
    </location>
</feature>
<keyword evidence="2" id="KW-0808">Transferase</keyword>
<evidence type="ECO:0000256" key="1">
    <source>
        <dbReference type="ARBA" id="ARBA00012493"/>
    </source>
</evidence>
<evidence type="ECO:0000256" key="2">
    <source>
        <dbReference type="ARBA" id="ARBA00022679"/>
    </source>
</evidence>
<keyword evidence="10" id="KW-0732">Signal</keyword>
<dbReference type="Proteomes" id="UP001212997">
    <property type="component" value="Unassembled WGS sequence"/>
</dbReference>
<feature type="region of interest" description="Disordered" evidence="9">
    <location>
        <begin position="60"/>
        <end position="157"/>
    </location>
</feature>
<evidence type="ECO:0000256" key="9">
    <source>
        <dbReference type="SAM" id="MobiDB-lite"/>
    </source>
</evidence>
<feature type="compositionally biased region" description="Low complexity" evidence="9">
    <location>
        <begin position="81"/>
        <end position="95"/>
    </location>
</feature>
<dbReference type="InterPro" id="IPR025165">
    <property type="entry name" value="DUF4100"/>
</dbReference>